<organism evidence="7 8">
    <name type="scientific">Sphingobacterium humi</name>
    <dbReference type="NCBI Taxonomy" id="1796905"/>
    <lineage>
        <taxon>Bacteria</taxon>
        <taxon>Pseudomonadati</taxon>
        <taxon>Bacteroidota</taxon>
        <taxon>Sphingobacteriia</taxon>
        <taxon>Sphingobacteriales</taxon>
        <taxon>Sphingobacteriaceae</taxon>
        <taxon>Sphingobacterium</taxon>
    </lineage>
</organism>
<feature type="signal peptide" evidence="5">
    <location>
        <begin position="1"/>
        <end position="17"/>
    </location>
</feature>
<dbReference type="Pfam" id="PF00578">
    <property type="entry name" value="AhpC-TSA"/>
    <property type="match status" value="1"/>
</dbReference>
<keyword evidence="5" id="KW-0732">Signal</keyword>
<evidence type="ECO:0000256" key="1">
    <source>
        <dbReference type="ARBA" id="ARBA00004196"/>
    </source>
</evidence>
<dbReference type="Proteomes" id="UP000435036">
    <property type="component" value="Unassembled WGS sequence"/>
</dbReference>
<feature type="domain" description="Thioredoxin" evidence="6">
    <location>
        <begin position="83"/>
        <end position="221"/>
    </location>
</feature>
<dbReference type="GO" id="GO:0016491">
    <property type="term" value="F:oxidoreductase activity"/>
    <property type="evidence" value="ECO:0007669"/>
    <property type="project" value="InterPro"/>
</dbReference>
<dbReference type="GO" id="GO:0016209">
    <property type="term" value="F:antioxidant activity"/>
    <property type="evidence" value="ECO:0007669"/>
    <property type="project" value="InterPro"/>
</dbReference>
<keyword evidence="4" id="KW-0676">Redox-active center</keyword>
<proteinExistence type="predicted"/>
<gene>
    <name evidence="7" type="ORF">GQF63_07630</name>
</gene>
<dbReference type="CDD" id="cd02966">
    <property type="entry name" value="TlpA_like_family"/>
    <property type="match status" value="1"/>
</dbReference>
<dbReference type="PANTHER" id="PTHR42852:SF6">
    <property type="entry name" value="THIOL:DISULFIDE INTERCHANGE PROTEIN DSBE"/>
    <property type="match status" value="1"/>
</dbReference>
<dbReference type="InterPro" id="IPR000866">
    <property type="entry name" value="AhpC/TSA"/>
</dbReference>
<dbReference type="SUPFAM" id="SSF52833">
    <property type="entry name" value="Thioredoxin-like"/>
    <property type="match status" value="1"/>
</dbReference>
<evidence type="ECO:0000313" key="7">
    <source>
        <dbReference type="EMBL" id="MVZ61883.1"/>
    </source>
</evidence>
<dbReference type="OrthoDB" id="750178at2"/>
<dbReference type="GO" id="GO:0030313">
    <property type="term" value="C:cell envelope"/>
    <property type="evidence" value="ECO:0007669"/>
    <property type="project" value="UniProtKB-SubCell"/>
</dbReference>
<evidence type="ECO:0000256" key="2">
    <source>
        <dbReference type="ARBA" id="ARBA00022748"/>
    </source>
</evidence>
<dbReference type="EMBL" id="WSQA01000004">
    <property type="protein sequence ID" value="MVZ61883.1"/>
    <property type="molecule type" value="Genomic_DNA"/>
</dbReference>
<keyword evidence="8" id="KW-1185">Reference proteome</keyword>
<feature type="chain" id="PRO_5026736473" evidence="5">
    <location>
        <begin position="18"/>
        <end position="221"/>
    </location>
</feature>
<dbReference type="PANTHER" id="PTHR42852">
    <property type="entry name" value="THIOL:DISULFIDE INTERCHANGE PROTEIN DSBE"/>
    <property type="match status" value="1"/>
</dbReference>
<comment type="caution">
    <text evidence="7">The sequence shown here is derived from an EMBL/GenBank/DDBJ whole genome shotgun (WGS) entry which is preliminary data.</text>
</comment>
<evidence type="ECO:0000313" key="8">
    <source>
        <dbReference type="Proteomes" id="UP000435036"/>
    </source>
</evidence>
<reference evidence="7 8" key="1">
    <citation type="submission" date="2019-12" db="EMBL/GenBank/DDBJ databases">
        <authorList>
            <person name="Dong K."/>
        </authorList>
    </citation>
    <scope>NUCLEOTIDE SEQUENCE [LARGE SCALE GENOMIC DNA]</scope>
    <source>
        <strain evidence="7 8">JCM 31225</strain>
    </source>
</reference>
<evidence type="ECO:0000259" key="6">
    <source>
        <dbReference type="PROSITE" id="PS51352"/>
    </source>
</evidence>
<dbReference type="Gene3D" id="3.40.30.10">
    <property type="entry name" value="Glutaredoxin"/>
    <property type="match status" value="1"/>
</dbReference>
<evidence type="ECO:0000256" key="4">
    <source>
        <dbReference type="ARBA" id="ARBA00023284"/>
    </source>
</evidence>
<dbReference type="AlphaFoldDB" id="A0A6N8KWP8"/>
<sequence length="221" mass="25057">MKKLLCLLALLPSLLFAQQKEELIAQVKANPKNIETLQTLQRIGVYNPEYKELQGLFKKLDKKVRKSTQGKIFERYLDALKNTQVGKKAPSITQLNLAGEPYALSDLKGKYVLVDFWASWCPPCREENPNLVKTYAQFKDKNFEILGVSFDREFAAWDKAIKDDKLTWKHVSDLQGWNNSAGQTYGVKAIPQNILIDPQGIIIARNLHGDALNAKLAEVLQ</sequence>
<comment type="subcellular location">
    <subcellularLocation>
        <location evidence="1">Cell envelope</location>
    </subcellularLocation>
</comment>
<dbReference type="RefSeq" id="WP_160368612.1">
    <property type="nucleotide sequence ID" value="NZ_WSQA01000004.1"/>
</dbReference>
<evidence type="ECO:0000256" key="3">
    <source>
        <dbReference type="ARBA" id="ARBA00023157"/>
    </source>
</evidence>
<dbReference type="PROSITE" id="PS51352">
    <property type="entry name" value="THIOREDOXIN_2"/>
    <property type="match status" value="1"/>
</dbReference>
<dbReference type="PROSITE" id="PS00194">
    <property type="entry name" value="THIOREDOXIN_1"/>
    <property type="match status" value="1"/>
</dbReference>
<dbReference type="InterPro" id="IPR017937">
    <property type="entry name" value="Thioredoxin_CS"/>
</dbReference>
<evidence type="ECO:0000256" key="5">
    <source>
        <dbReference type="SAM" id="SignalP"/>
    </source>
</evidence>
<dbReference type="InterPro" id="IPR013766">
    <property type="entry name" value="Thioredoxin_domain"/>
</dbReference>
<dbReference type="InterPro" id="IPR036249">
    <property type="entry name" value="Thioredoxin-like_sf"/>
</dbReference>
<dbReference type="GO" id="GO:0017004">
    <property type="term" value="P:cytochrome complex assembly"/>
    <property type="evidence" value="ECO:0007669"/>
    <property type="project" value="UniProtKB-KW"/>
</dbReference>
<keyword evidence="2" id="KW-0201">Cytochrome c-type biogenesis</keyword>
<protein>
    <submittedName>
        <fullName evidence="7">Redoxin domain-containing protein</fullName>
    </submittedName>
</protein>
<name>A0A6N8KWP8_9SPHI</name>
<accession>A0A6N8KWP8</accession>
<dbReference type="InterPro" id="IPR050553">
    <property type="entry name" value="Thioredoxin_ResA/DsbE_sf"/>
</dbReference>
<keyword evidence="3" id="KW-1015">Disulfide bond</keyword>